<dbReference type="Pfam" id="PF10677">
    <property type="entry name" value="DUF2490"/>
    <property type="match status" value="1"/>
</dbReference>
<dbReference type="InterPro" id="IPR053713">
    <property type="entry name" value="Bact_OM_Channel_sf"/>
</dbReference>
<reference evidence="4" key="1">
    <citation type="submission" date="2015-07" db="EMBL/GenBank/DDBJ databases">
        <title>Genome sequencing of Sunxiuqinia dokdonensis strain SK.</title>
        <authorList>
            <person name="Ahn S."/>
            <person name="Kim B.-C."/>
        </authorList>
    </citation>
    <scope>NUCLEOTIDE SEQUENCE [LARGE SCALE GENOMIC DNA]</scope>
    <source>
        <strain evidence="4">SK</strain>
    </source>
</reference>
<sequence length="225" mass="26712">MNMKQHSFIRLASTLACLVVLIVGPSSVWAQEETEWNTWTTFEVKKDITDRLSAYLAPQIRFAEQFEVDEYFIQAGVEYDLFDFLEVGGNYRYLINERATKSTEYFHRVALDLVGKHDIDRFGLQLRTRYTNYDELDNDEGFNDATMRYRLKTDYDLPNSKFKPAVGAELFHELQDKEINKIRYMAELSYKINKVHDITIGYLLHDYMNEYRRANILTLEYQIDF</sequence>
<dbReference type="Proteomes" id="UP000036958">
    <property type="component" value="Unassembled WGS sequence"/>
</dbReference>
<keyword evidence="1 2" id="KW-0732">Signal</keyword>
<organism evidence="3 4">
    <name type="scientific">Sunxiuqinia dokdonensis</name>
    <dbReference type="NCBI Taxonomy" id="1409788"/>
    <lineage>
        <taxon>Bacteria</taxon>
        <taxon>Pseudomonadati</taxon>
        <taxon>Bacteroidota</taxon>
        <taxon>Bacteroidia</taxon>
        <taxon>Marinilabiliales</taxon>
        <taxon>Prolixibacteraceae</taxon>
        <taxon>Sunxiuqinia</taxon>
    </lineage>
</organism>
<accession>A0A0L8VDR9</accession>
<protein>
    <recommendedName>
        <fullName evidence="5">DUF2490 domain-containing protein</fullName>
    </recommendedName>
</protein>
<evidence type="ECO:0000313" key="4">
    <source>
        <dbReference type="Proteomes" id="UP000036958"/>
    </source>
</evidence>
<proteinExistence type="predicted"/>
<dbReference type="EMBL" id="LGIA01000025">
    <property type="protein sequence ID" value="KOH46503.1"/>
    <property type="molecule type" value="Genomic_DNA"/>
</dbReference>
<feature type="signal peptide" evidence="2">
    <location>
        <begin position="1"/>
        <end position="30"/>
    </location>
</feature>
<dbReference type="Gene3D" id="2.40.160.40">
    <property type="entry name" value="monomeric porin ompg"/>
    <property type="match status" value="1"/>
</dbReference>
<dbReference type="InterPro" id="IPR019619">
    <property type="entry name" value="DUF2490"/>
</dbReference>
<evidence type="ECO:0000256" key="1">
    <source>
        <dbReference type="ARBA" id="ARBA00022729"/>
    </source>
</evidence>
<dbReference type="OrthoDB" id="1026376at2"/>
<feature type="chain" id="PRO_5005591615" description="DUF2490 domain-containing protein" evidence="2">
    <location>
        <begin position="31"/>
        <end position="225"/>
    </location>
</feature>
<evidence type="ECO:0008006" key="5">
    <source>
        <dbReference type="Google" id="ProtNLM"/>
    </source>
</evidence>
<dbReference type="AlphaFoldDB" id="A0A0L8VDR9"/>
<evidence type="ECO:0000313" key="3">
    <source>
        <dbReference type="EMBL" id="KOH46503.1"/>
    </source>
</evidence>
<dbReference type="STRING" id="1409788.NC99_06420"/>
<gene>
    <name evidence="3" type="ORF">NC99_06420</name>
</gene>
<name>A0A0L8VDR9_9BACT</name>
<evidence type="ECO:0000256" key="2">
    <source>
        <dbReference type="SAM" id="SignalP"/>
    </source>
</evidence>
<keyword evidence="4" id="KW-1185">Reference proteome</keyword>
<comment type="caution">
    <text evidence="3">The sequence shown here is derived from an EMBL/GenBank/DDBJ whole genome shotgun (WGS) entry which is preliminary data.</text>
</comment>